<name>A0A3M2L407_9NOCA</name>
<dbReference type="InterPro" id="IPR006439">
    <property type="entry name" value="HAD-SF_hydro_IA"/>
</dbReference>
<dbReference type="Gene3D" id="3.40.50.1000">
    <property type="entry name" value="HAD superfamily/HAD-like"/>
    <property type="match status" value="1"/>
</dbReference>
<dbReference type="SFLD" id="SFLDG01129">
    <property type="entry name" value="C1.5:_HAD__Beta-PGM__Phosphata"/>
    <property type="match status" value="1"/>
</dbReference>
<comment type="similarity">
    <text evidence="2">Belongs to the HAD-like hydrolase superfamily. CbbY/CbbZ/Gph/YieH family.</text>
</comment>
<accession>A0A3M2L407</accession>
<reference evidence="6 7" key="1">
    <citation type="submission" date="2018-10" db="EMBL/GenBank/DDBJ databases">
        <title>Isolation from cow dung.</title>
        <authorList>
            <person name="Ling L."/>
        </authorList>
    </citation>
    <scope>NUCLEOTIDE SEQUENCE [LARGE SCALE GENOMIC DNA]</scope>
    <source>
        <strain evidence="6 7">NEAU-LL90</strain>
    </source>
</reference>
<dbReference type="RefSeq" id="WP_122188635.1">
    <property type="nucleotide sequence ID" value="NZ_RFFH01000005.1"/>
</dbReference>
<dbReference type="NCBIfam" id="TIGR01509">
    <property type="entry name" value="HAD-SF-IA-v3"/>
    <property type="match status" value="1"/>
</dbReference>
<dbReference type="PANTHER" id="PTHR46193">
    <property type="entry name" value="6-PHOSPHOGLUCONATE PHOSPHATASE"/>
    <property type="match status" value="1"/>
</dbReference>
<comment type="cofactor">
    <cofactor evidence="1">
        <name>Mg(2+)</name>
        <dbReference type="ChEBI" id="CHEBI:18420"/>
    </cofactor>
</comment>
<keyword evidence="5" id="KW-0119">Carbohydrate metabolism</keyword>
<protein>
    <submittedName>
        <fullName evidence="6">HAD family phosphatase</fullName>
    </submittedName>
</protein>
<dbReference type="Pfam" id="PF00702">
    <property type="entry name" value="Hydrolase"/>
    <property type="match status" value="1"/>
</dbReference>
<dbReference type="EMBL" id="RFFH01000005">
    <property type="protein sequence ID" value="RMI32291.1"/>
    <property type="molecule type" value="Genomic_DNA"/>
</dbReference>
<dbReference type="GO" id="GO:0046872">
    <property type="term" value="F:metal ion binding"/>
    <property type="evidence" value="ECO:0007669"/>
    <property type="project" value="UniProtKB-KW"/>
</dbReference>
<evidence type="ECO:0000256" key="5">
    <source>
        <dbReference type="ARBA" id="ARBA00023277"/>
    </source>
</evidence>
<dbReference type="AlphaFoldDB" id="A0A3M2L407"/>
<dbReference type="SFLD" id="SFLDS00003">
    <property type="entry name" value="Haloacid_Dehalogenase"/>
    <property type="match status" value="1"/>
</dbReference>
<evidence type="ECO:0000313" key="7">
    <source>
        <dbReference type="Proteomes" id="UP000279275"/>
    </source>
</evidence>
<dbReference type="InterPro" id="IPR023198">
    <property type="entry name" value="PGP-like_dom2"/>
</dbReference>
<keyword evidence="4" id="KW-0460">Magnesium</keyword>
<evidence type="ECO:0000256" key="3">
    <source>
        <dbReference type="ARBA" id="ARBA00022723"/>
    </source>
</evidence>
<dbReference type="InterPro" id="IPR051600">
    <property type="entry name" value="Beta-PGM-like"/>
</dbReference>
<comment type="caution">
    <text evidence="6">The sequence shown here is derived from an EMBL/GenBank/DDBJ whole genome shotgun (WGS) entry which is preliminary data.</text>
</comment>
<keyword evidence="3" id="KW-0479">Metal-binding</keyword>
<dbReference type="CDD" id="cd07505">
    <property type="entry name" value="HAD_BPGM-like"/>
    <property type="match status" value="1"/>
</dbReference>
<evidence type="ECO:0000313" key="6">
    <source>
        <dbReference type="EMBL" id="RMI32291.1"/>
    </source>
</evidence>
<evidence type="ECO:0000256" key="2">
    <source>
        <dbReference type="ARBA" id="ARBA00006171"/>
    </source>
</evidence>
<dbReference type="Gene3D" id="1.10.150.240">
    <property type="entry name" value="Putative phosphatase, domain 2"/>
    <property type="match status" value="1"/>
</dbReference>
<evidence type="ECO:0000256" key="1">
    <source>
        <dbReference type="ARBA" id="ARBA00001946"/>
    </source>
</evidence>
<dbReference type="PANTHER" id="PTHR46193:SF18">
    <property type="entry name" value="HEXITOL PHOSPHATASE B"/>
    <property type="match status" value="1"/>
</dbReference>
<proteinExistence type="inferred from homology"/>
<dbReference type="InterPro" id="IPR023214">
    <property type="entry name" value="HAD_sf"/>
</dbReference>
<keyword evidence="7" id="KW-1185">Reference proteome</keyword>
<dbReference type="InterPro" id="IPR036412">
    <property type="entry name" value="HAD-like_sf"/>
</dbReference>
<gene>
    <name evidence="6" type="ORF">EBN03_15015</name>
</gene>
<sequence length="224" mass="23353">MTELAGVLWDMDGTLLDSEKLWDVAVRELSLALGGPLTEATRHALVGAPVLDSLVTVFRAVGREPTPAELDEAAAWLEARVSELMDGPIPWRPGAREALAAVRAAGVPMALVTNTNRSITELSLNTLGREWFAATVCGDEVSAPKPAADPYLRAAELLGVDPSACVAVEDSINGSRSAVAAGCVVLVVPCEIVVPPAPGIVFRDTLIGLTVAELAGRVDRIALG</sequence>
<evidence type="ECO:0000256" key="4">
    <source>
        <dbReference type="ARBA" id="ARBA00022842"/>
    </source>
</evidence>
<dbReference type="OrthoDB" id="9797743at2"/>
<organism evidence="6 7">
    <name type="scientific">Nocardia stercoris</name>
    <dbReference type="NCBI Taxonomy" id="2483361"/>
    <lineage>
        <taxon>Bacteria</taxon>
        <taxon>Bacillati</taxon>
        <taxon>Actinomycetota</taxon>
        <taxon>Actinomycetes</taxon>
        <taxon>Mycobacteriales</taxon>
        <taxon>Nocardiaceae</taxon>
        <taxon>Nocardia</taxon>
    </lineage>
</organism>
<dbReference type="SUPFAM" id="SSF56784">
    <property type="entry name" value="HAD-like"/>
    <property type="match status" value="1"/>
</dbReference>
<dbReference type="PRINTS" id="PR00413">
    <property type="entry name" value="HADHALOGNASE"/>
</dbReference>
<dbReference type="Proteomes" id="UP000279275">
    <property type="component" value="Unassembled WGS sequence"/>
</dbReference>
<dbReference type="GO" id="GO:0003824">
    <property type="term" value="F:catalytic activity"/>
    <property type="evidence" value="ECO:0007669"/>
    <property type="project" value="UniProtKB-ARBA"/>
</dbReference>